<feature type="domain" description="Spike glycoprotein fusion" evidence="2">
    <location>
        <begin position="463"/>
        <end position="561"/>
    </location>
</feature>
<proteinExistence type="predicted"/>
<accession>Q170M5</accession>
<feature type="domain" description="Spike glycoprotein fusion" evidence="2">
    <location>
        <begin position="85"/>
        <end position="183"/>
    </location>
</feature>
<reference evidence="3" key="1">
    <citation type="submission" date="2005-10" db="EMBL/GenBank/DDBJ databases">
        <authorList>
            <person name="Loftus B.J."/>
            <person name="Nene V.M."/>
            <person name="Hannick L.I."/>
            <person name="Bidwell S."/>
            <person name="Haas B."/>
            <person name="Amedeo P."/>
            <person name="Orvis J."/>
            <person name="Wortman J.R."/>
            <person name="White O.R."/>
            <person name="Salzberg S."/>
            <person name="Shumway M."/>
            <person name="Koo H."/>
            <person name="Zhao Y."/>
            <person name="Holmes M."/>
            <person name="Miller J."/>
            <person name="Schatz M."/>
            <person name="Pop M."/>
            <person name="Pai G."/>
            <person name="Utterback T."/>
            <person name="Rogers Y.-H."/>
            <person name="Kravitz S."/>
            <person name="Fraser C.M."/>
        </authorList>
    </citation>
    <scope>NUCLEOTIDE SEQUENCE</scope>
    <source>
        <strain evidence="3">Liverpool</strain>
    </source>
</reference>
<reference evidence="3" key="3">
    <citation type="submission" date="2012-09" db="EMBL/GenBank/DDBJ databases">
        <authorList>
            <consortium name="VectorBase"/>
        </authorList>
    </citation>
    <scope>NUCLEOTIDE SEQUENCE</scope>
    <source>
        <strain evidence="3">Liverpool</strain>
    </source>
</reference>
<keyword evidence="1" id="KW-0732">Signal</keyword>
<evidence type="ECO:0000259" key="2">
    <source>
        <dbReference type="Pfam" id="PF00974"/>
    </source>
</evidence>
<evidence type="ECO:0000256" key="1">
    <source>
        <dbReference type="SAM" id="SignalP"/>
    </source>
</evidence>
<organism evidence="3 4">
    <name type="scientific">Aedes aegypti</name>
    <name type="common">Yellowfever mosquito</name>
    <name type="synonym">Culex aegypti</name>
    <dbReference type="NCBI Taxonomy" id="7159"/>
    <lineage>
        <taxon>Eukaryota</taxon>
        <taxon>Metazoa</taxon>
        <taxon>Ecdysozoa</taxon>
        <taxon>Arthropoda</taxon>
        <taxon>Hexapoda</taxon>
        <taxon>Insecta</taxon>
        <taxon>Pterygota</taxon>
        <taxon>Neoptera</taxon>
        <taxon>Endopterygota</taxon>
        <taxon>Diptera</taxon>
        <taxon>Nematocera</taxon>
        <taxon>Culicoidea</taxon>
        <taxon>Culicidae</taxon>
        <taxon>Culicinae</taxon>
        <taxon>Aedini</taxon>
        <taxon>Aedes</taxon>
        <taxon>Stegomyia</taxon>
    </lineage>
</organism>
<dbReference type="InterPro" id="IPR001903">
    <property type="entry name" value="Rhabdo_glycop_FD"/>
</dbReference>
<dbReference type="PaxDb" id="7159-AAEL007844-PA"/>
<dbReference type="Pfam" id="PF00974">
    <property type="entry name" value="Rhabdo_glycop_FD"/>
    <property type="match status" value="2"/>
</dbReference>
<protein>
    <submittedName>
        <fullName evidence="3">AAEL007844-PA</fullName>
    </submittedName>
</protein>
<gene>
    <name evidence="3" type="ORF">AaeL_AAEL007844</name>
</gene>
<dbReference type="AlphaFoldDB" id="Q170M5"/>
<dbReference type="SUPFAM" id="SSF161008">
    <property type="entry name" value="Viral glycoprotein ectodomain-like"/>
    <property type="match status" value="2"/>
</dbReference>
<evidence type="ECO:0000313" key="4">
    <source>
        <dbReference type="Proteomes" id="UP000682892"/>
    </source>
</evidence>
<dbReference type="HOGENOM" id="CLU_391388_0_0_1"/>
<dbReference type="EMBL" id="CH477471">
    <property type="protein sequence ID" value="EAT40425.1"/>
    <property type="molecule type" value="Genomic_DNA"/>
</dbReference>
<name>Q170M5_AEDAE</name>
<feature type="chain" id="PRO_5014307539" evidence="1">
    <location>
        <begin position="24"/>
        <end position="705"/>
    </location>
</feature>
<evidence type="ECO:0000313" key="3">
    <source>
        <dbReference type="EMBL" id="EAT40425.1"/>
    </source>
</evidence>
<dbReference type="Gene3D" id="2.30.29.130">
    <property type="match status" value="2"/>
</dbReference>
<feature type="signal peptide" evidence="1">
    <location>
        <begin position="1"/>
        <end position="23"/>
    </location>
</feature>
<dbReference type="Proteomes" id="UP000682892">
    <property type="component" value="Unassembled WGS sequence"/>
</dbReference>
<sequence length="705" mass="79112">MKASKSICLFWLVFLMSAQIGTSFINMKDTTTDLFYGPTSTIIHWAPLYPPVIPCNKRPIPEQDRLLPKKMTGTKLAHITNSTAHGYLCTKAIWTVTCAEGFFGGRTLTHKIHPTLPSLSECQDTVRLYKTNHHTGFGFPVERCGWMGTNTESAVNIQISESFIHVDPYSQKYIDARFIGGSCGEPPCKLNTLDTLWMNTSTVPKMCLQRTKIDIFIKNMNTTEFYSNDLVATTLDGACHLKVCGERGIRLVTGEWMNIMAKTTIEADWFKTLENCPTLSEIQDVSLKGIMNHMEGQLLMDDSYRLCIEAKEKFMTGEVSTRFDIARIAPAVPIGGPVYRKNGDRVEVGYSEYSLLRSPDNALVGSNPDFSTIFAEYKMKASKSICLFWLVFLMSAQIGTSFINMKDTTTDLFYGPTSTIIHWAPLYPPVIPCNKRPIPEQDRLLPKKMTGTKLAHITNSTAHGYLCTKAIWTVTCAEGFFGGRTLTHKIHPTLPSLSECQDAVRLYKTNHHTGFGFPVERCGWMGTNTESAVNIQISESFIHVDPYSQKYIDARFIGGSCGEPPCKLNTLDTLWMNTSTVPKMCLQRTKIDIFIKNMNTTEFYSNDLVATTLDGACHLKVCGERGIRLVTGEWMNIMAKTTIEADWFKTLENCPTLSEIQDVSLKGIMNHMEGQLLMDDSYRLCIEAKEKFMTGEGTTLYPTSL</sequence>
<reference evidence="3" key="2">
    <citation type="journal article" date="2007" name="Science">
        <title>Genome sequence of Aedes aegypti, a major arbovirus vector.</title>
        <authorList>
            <person name="Nene V."/>
            <person name="Wortman J.R."/>
            <person name="Lawson D."/>
            <person name="Haas B."/>
            <person name="Kodira C."/>
            <person name="Tu Z.J."/>
            <person name="Loftus B."/>
            <person name="Xi Z."/>
            <person name="Megy K."/>
            <person name="Grabherr M."/>
            <person name="Ren Q."/>
            <person name="Zdobnov E.M."/>
            <person name="Lobo N.F."/>
            <person name="Campbell K.S."/>
            <person name="Brown S.E."/>
            <person name="Bonaldo M.F."/>
            <person name="Zhu J."/>
            <person name="Sinkins S.P."/>
            <person name="Hogenkamp D.G."/>
            <person name="Amedeo P."/>
            <person name="Arensburger P."/>
            <person name="Atkinson P.W."/>
            <person name="Bidwell S."/>
            <person name="Biedler J."/>
            <person name="Birney E."/>
            <person name="Bruggner R.V."/>
            <person name="Costas J."/>
            <person name="Coy M.R."/>
            <person name="Crabtree J."/>
            <person name="Crawford M."/>
            <person name="Debruyn B."/>
            <person name="Decaprio D."/>
            <person name="Eiglmeier K."/>
            <person name="Eisenstadt E."/>
            <person name="El-Dorry H."/>
            <person name="Gelbart W.M."/>
            <person name="Gomes S.L."/>
            <person name="Hammond M."/>
            <person name="Hannick L.I."/>
            <person name="Hogan J.R."/>
            <person name="Holmes M.H."/>
            <person name="Jaffe D."/>
            <person name="Johnston J.S."/>
            <person name="Kennedy R.C."/>
            <person name="Koo H."/>
            <person name="Kravitz S."/>
            <person name="Kriventseva E.V."/>
            <person name="Kulp D."/>
            <person name="Labutti K."/>
            <person name="Lee E."/>
            <person name="Li S."/>
            <person name="Lovin D.D."/>
            <person name="Mao C."/>
            <person name="Mauceli E."/>
            <person name="Menck C.F."/>
            <person name="Miller J.R."/>
            <person name="Montgomery P."/>
            <person name="Mori A."/>
            <person name="Nascimento A.L."/>
            <person name="Naveira H.F."/>
            <person name="Nusbaum C."/>
            <person name="O'leary S."/>
            <person name="Orvis J."/>
            <person name="Pertea M."/>
            <person name="Quesneville H."/>
            <person name="Reidenbach K.R."/>
            <person name="Rogers Y.H."/>
            <person name="Roth C.W."/>
            <person name="Schneider J.R."/>
            <person name="Schatz M."/>
            <person name="Shumway M."/>
            <person name="Stanke M."/>
            <person name="Stinson E.O."/>
            <person name="Tubio J.M."/>
            <person name="Vanzee J.P."/>
            <person name="Verjovski-Almeida S."/>
            <person name="Werner D."/>
            <person name="White O."/>
            <person name="Wyder S."/>
            <person name="Zeng Q."/>
            <person name="Zhao Q."/>
            <person name="Zhao Y."/>
            <person name="Hill C.A."/>
            <person name="Raikhel A.S."/>
            <person name="Soares M.B."/>
            <person name="Knudson D.L."/>
            <person name="Lee N.H."/>
            <person name="Galagan J."/>
            <person name="Salzberg S.L."/>
            <person name="Paulsen I.T."/>
            <person name="Dimopoulos G."/>
            <person name="Collins F.H."/>
            <person name="Birren B."/>
            <person name="Fraser-Liggett C.M."/>
            <person name="Severson D.W."/>
        </authorList>
    </citation>
    <scope>NUCLEOTIDE SEQUENCE [LARGE SCALE GENOMIC DNA]</scope>
    <source>
        <strain evidence="3">Liverpool</strain>
    </source>
</reference>